<evidence type="ECO:0000313" key="1">
    <source>
        <dbReference type="EMBL" id="GIL25469.1"/>
    </source>
</evidence>
<protein>
    <submittedName>
        <fullName evidence="2">Uncharacterized protein</fullName>
    </submittedName>
</protein>
<evidence type="ECO:0000313" key="3">
    <source>
        <dbReference type="Proteomes" id="UP000614996"/>
    </source>
</evidence>
<dbReference type="EMBL" id="BOPO01000084">
    <property type="protein sequence ID" value="GIL29136.1"/>
    <property type="molecule type" value="Genomic_DNA"/>
</dbReference>
<dbReference type="EMBL" id="BOPO01000006">
    <property type="protein sequence ID" value="GIL25469.1"/>
    <property type="molecule type" value="Genomic_DNA"/>
</dbReference>
<dbReference type="RefSeq" id="WP_207123081.1">
    <property type="nucleotide sequence ID" value="NZ_BOPO01000006.1"/>
</dbReference>
<dbReference type="Proteomes" id="UP000614996">
    <property type="component" value="Unassembled WGS sequence"/>
</dbReference>
<comment type="caution">
    <text evidence="2">The sequence shown here is derived from an EMBL/GenBank/DDBJ whole genome shotgun (WGS) entry which is preliminary data.</text>
</comment>
<sequence>MTTLTQRSAIDDFTALGGSLQIAERDPRADPRTAVLSADGKHAELALHPDADGRVAEALIKTATTRLLWFRALGPDRDGWRRARRRWRLSISVAR</sequence>
<dbReference type="AlphaFoldDB" id="A0A8J4EM33"/>
<gene>
    <name evidence="1" type="ORF">NUM_07240</name>
    <name evidence="2" type="ORF">NUM_43900</name>
</gene>
<reference evidence="2" key="2">
    <citation type="submission" date="2021-02" db="EMBL/GenBank/DDBJ databases">
        <title>Whole genome shotgun sequence of Actinocatenispora sp. strain NUM-2625.</title>
        <authorList>
            <person name="Oyunbileg N."/>
            <person name="Iizaka Y."/>
            <person name="Davaapurev BO."/>
            <person name="Fukumoto A."/>
            <person name="Batkhuu J."/>
            <person name="Anzai Y."/>
        </authorList>
    </citation>
    <scope>NUCLEOTIDE SEQUENCE</scope>
    <source>
        <strain evidence="2">NUM-2625</strain>
    </source>
</reference>
<keyword evidence="3" id="KW-1185">Reference proteome</keyword>
<reference evidence="3" key="1">
    <citation type="journal article" date="2021" name="Int. J. Syst. Evol. Microbiol.">
        <title>Actinocatenispora comari sp. nov., an endophytic actinomycete isolated from aerial parts of Comarum salesowianum.</title>
        <authorList>
            <person name="Oyunbileg N."/>
            <person name="Iizaka Y."/>
            <person name="Hamada M."/>
            <person name="Davaapurev B.O."/>
            <person name="Fukumoto A."/>
            <person name="Tsetseg B."/>
            <person name="Kato F."/>
            <person name="Tamura T."/>
            <person name="Batkhuu J."/>
            <person name="Anzai Y."/>
        </authorList>
    </citation>
    <scope>NUCLEOTIDE SEQUENCE [LARGE SCALE GENOMIC DNA]</scope>
    <source>
        <strain evidence="3">NUM-2625</strain>
    </source>
</reference>
<proteinExistence type="predicted"/>
<evidence type="ECO:0000313" key="2">
    <source>
        <dbReference type="EMBL" id="GIL29136.1"/>
    </source>
</evidence>
<name>A0A8J4EM33_9ACTN</name>
<accession>A0A8J4EM33</accession>
<organism evidence="2 3">
    <name type="scientific">Actinocatenispora comari</name>
    <dbReference type="NCBI Taxonomy" id="2807577"/>
    <lineage>
        <taxon>Bacteria</taxon>
        <taxon>Bacillati</taxon>
        <taxon>Actinomycetota</taxon>
        <taxon>Actinomycetes</taxon>
        <taxon>Micromonosporales</taxon>
        <taxon>Micromonosporaceae</taxon>
        <taxon>Actinocatenispora</taxon>
    </lineage>
</organism>